<accession>A0A2N9YII0</accession>
<dbReference type="CDD" id="cd01949">
    <property type="entry name" value="GGDEF"/>
    <property type="match status" value="1"/>
</dbReference>
<dbReference type="SUPFAM" id="SSF52172">
    <property type="entry name" value="CheY-like"/>
    <property type="match status" value="2"/>
</dbReference>
<dbReference type="Gene3D" id="3.30.70.270">
    <property type="match status" value="1"/>
</dbReference>
<comment type="catalytic activity">
    <reaction evidence="2">
        <text>2 GTP = 3',3'-c-di-GMP + 2 diphosphate</text>
        <dbReference type="Rhea" id="RHEA:24898"/>
        <dbReference type="ChEBI" id="CHEBI:33019"/>
        <dbReference type="ChEBI" id="CHEBI:37565"/>
        <dbReference type="ChEBI" id="CHEBI:58805"/>
        <dbReference type="EC" id="2.7.7.65"/>
    </reaction>
</comment>
<dbReference type="KEGG" id="blep:AL038_06795"/>
<dbReference type="InterPro" id="IPR000160">
    <property type="entry name" value="GGDEF_dom"/>
</dbReference>
<dbReference type="GO" id="GO:0043709">
    <property type="term" value="P:cell adhesion involved in single-species biofilm formation"/>
    <property type="evidence" value="ECO:0007669"/>
    <property type="project" value="TreeGrafter"/>
</dbReference>
<feature type="domain" description="Response regulatory" evidence="4">
    <location>
        <begin position="123"/>
        <end position="237"/>
    </location>
</feature>
<evidence type="ECO:0000313" key="7">
    <source>
        <dbReference type="Proteomes" id="UP000234271"/>
    </source>
</evidence>
<name>A0A2N9YII0_9GAMM</name>
<evidence type="ECO:0000259" key="5">
    <source>
        <dbReference type="PROSITE" id="PS50887"/>
    </source>
</evidence>
<dbReference type="Gene3D" id="3.40.50.2300">
    <property type="match status" value="2"/>
</dbReference>
<dbReference type="GO" id="GO:0005886">
    <property type="term" value="C:plasma membrane"/>
    <property type="evidence" value="ECO:0007669"/>
    <property type="project" value="TreeGrafter"/>
</dbReference>
<dbReference type="AlphaFoldDB" id="A0A2N9YII0"/>
<dbReference type="EC" id="2.7.7.65" evidence="1"/>
<organism evidence="6 7">
    <name type="scientific">Beggiatoa leptomitoformis</name>
    <dbReference type="NCBI Taxonomy" id="288004"/>
    <lineage>
        <taxon>Bacteria</taxon>
        <taxon>Pseudomonadati</taxon>
        <taxon>Pseudomonadota</taxon>
        <taxon>Gammaproteobacteria</taxon>
        <taxon>Thiotrichales</taxon>
        <taxon>Thiotrichaceae</taxon>
        <taxon>Beggiatoa</taxon>
    </lineage>
</organism>
<dbReference type="SMART" id="SM00448">
    <property type="entry name" value="REC"/>
    <property type="match status" value="2"/>
</dbReference>
<feature type="domain" description="GGDEF" evidence="5">
    <location>
        <begin position="401"/>
        <end position="539"/>
    </location>
</feature>
<dbReference type="GO" id="GO:1902201">
    <property type="term" value="P:negative regulation of bacterial-type flagellum-dependent cell motility"/>
    <property type="evidence" value="ECO:0007669"/>
    <property type="project" value="TreeGrafter"/>
</dbReference>
<dbReference type="InterPro" id="IPR050469">
    <property type="entry name" value="Diguanylate_Cyclase"/>
</dbReference>
<reference evidence="7" key="1">
    <citation type="submission" date="2016-12" db="EMBL/GenBank/DDBJ databases">
        <title>Complete Genome Sequence of Beggiatoa leptomitiformis D-401.</title>
        <authorList>
            <person name="Fomenkov A."/>
            <person name="Vincze T."/>
            <person name="Grabovich M."/>
            <person name="Anton B.P."/>
            <person name="Dubinina G."/>
            <person name="Orlova M."/>
            <person name="Belousova E."/>
            <person name="Roberts R.J."/>
        </authorList>
    </citation>
    <scope>NUCLEOTIDE SEQUENCE [LARGE SCALE GENOMIC DNA]</scope>
    <source>
        <strain evidence="7">D-401</strain>
    </source>
</reference>
<dbReference type="GO" id="GO:0000160">
    <property type="term" value="P:phosphorelay signal transduction system"/>
    <property type="evidence" value="ECO:0007669"/>
    <property type="project" value="InterPro"/>
</dbReference>
<comment type="caution">
    <text evidence="3">Lacks conserved residue(s) required for the propagation of feature annotation.</text>
</comment>
<evidence type="ECO:0000313" key="6">
    <source>
        <dbReference type="EMBL" id="AUI70317.1"/>
    </source>
</evidence>
<protein>
    <recommendedName>
        <fullName evidence="1">diguanylate cyclase</fullName>
        <ecNumber evidence="1">2.7.7.65</ecNumber>
    </recommendedName>
</protein>
<keyword evidence="7" id="KW-1185">Reference proteome</keyword>
<dbReference type="RefSeq" id="WP_062150858.1">
    <property type="nucleotide sequence ID" value="NZ_CP012373.2"/>
</dbReference>
<dbReference type="InterPro" id="IPR043128">
    <property type="entry name" value="Rev_trsase/Diguanyl_cyclase"/>
</dbReference>
<dbReference type="PROSITE" id="PS50887">
    <property type="entry name" value="GGDEF"/>
    <property type="match status" value="1"/>
</dbReference>
<dbReference type="Pfam" id="PF00990">
    <property type="entry name" value="GGDEF"/>
    <property type="match status" value="1"/>
</dbReference>
<proteinExistence type="predicted"/>
<feature type="modified residue" description="4-aspartylphosphate" evidence="3">
    <location>
        <position position="172"/>
    </location>
</feature>
<keyword evidence="3" id="KW-0597">Phosphoprotein</keyword>
<sequence length="544" mass="61403">MSHVPVQQSQLQQLFLLSVTDKRTDLINNMLLAEQQGWQGEAVEKLQQIVLRLMGASVYGFADISAIAHAVEQHLQADIIEDKADLYSSLKRLCDLLTIYAEQQNTDSLPSSTSLISPPALKHILYIDNKSIENETFVKQIENMGYHIIWCQDMNGLIQHIHLIKPDVILMDELTTASLAQIGTLLKTHFLTKIPCFFISYQDSVSSRLHAIAAGAIHYLPKPITPINVQTTFEQLSIAHSINYRVLLLEEPEDTQQPYHLALRAAYLHLQITNTASEMIDMLITFKPHLLLINLHNDIEQGIHLATLIRQEEVYLTIPIVFLTDEEMPEADLHSLLINGDGCLRLSIDPDYLVNYLLTRIQHAHRLETLLAYDGLTHLFNADMFRNRLLSNIANAERSGSPIALAMLDIDNFKQIIQKYGHWTGNNIIKQVAKLLRQRFRRGDLLGHYQGDRFVIALNDADMLSAQQVLEHLVEEIANSNVKINGVSLPLTLSVGIAYYPGHLHCEDGNSERDILQAAEKSVQEAKRRGHNQVVATSLEAIID</sequence>
<dbReference type="PANTHER" id="PTHR45138">
    <property type="entry name" value="REGULATORY COMPONENTS OF SENSORY TRANSDUCTION SYSTEM"/>
    <property type="match status" value="1"/>
</dbReference>
<dbReference type="NCBIfam" id="TIGR00254">
    <property type="entry name" value="GGDEF"/>
    <property type="match status" value="1"/>
</dbReference>
<dbReference type="InterPro" id="IPR001789">
    <property type="entry name" value="Sig_transdc_resp-reg_receiver"/>
</dbReference>
<dbReference type="SMART" id="SM00267">
    <property type="entry name" value="GGDEF"/>
    <property type="match status" value="1"/>
</dbReference>
<dbReference type="OrthoDB" id="9812260at2"/>
<dbReference type="InterPro" id="IPR029787">
    <property type="entry name" value="Nucleotide_cyclase"/>
</dbReference>
<dbReference type="GO" id="GO:0052621">
    <property type="term" value="F:diguanylate cyclase activity"/>
    <property type="evidence" value="ECO:0007669"/>
    <property type="project" value="UniProtKB-EC"/>
</dbReference>
<dbReference type="Proteomes" id="UP000234271">
    <property type="component" value="Chromosome"/>
</dbReference>
<evidence type="ECO:0000256" key="1">
    <source>
        <dbReference type="ARBA" id="ARBA00012528"/>
    </source>
</evidence>
<dbReference type="PANTHER" id="PTHR45138:SF9">
    <property type="entry name" value="DIGUANYLATE CYCLASE DGCM-RELATED"/>
    <property type="match status" value="1"/>
</dbReference>
<feature type="domain" description="Response regulatory" evidence="4">
    <location>
        <begin position="245"/>
        <end position="361"/>
    </location>
</feature>
<dbReference type="PROSITE" id="PS50110">
    <property type="entry name" value="RESPONSE_REGULATORY"/>
    <property type="match status" value="2"/>
</dbReference>
<evidence type="ECO:0000256" key="3">
    <source>
        <dbReference type="PROSITE-ProRule" id="PRU00169"/>
    </source>
</evidence>
<gene>
    <name evidence="6" type="ORF">BLE401_17510</name>
</gene>
<evidence type="ECO:0000259" key="4">
    <source>
        <dbReference type="PROSITE" id="PS50110"/>
    </source>
</evidence>
<dbReference type="SUPFAM" id="SSF55073">
    <property type="entry name" value="Nucleotide cyclase"/>
    <property type="match status" value="1"/>
</dbReference>
<dbReference type="STRING" id="288004.AL038_06795"/>
<dbReference type="InterPro" id="IPR011006">
    <property type="entry name" value="CheY-like_superfamily"/>
</dbReference>
<dbReference type="EMBL" id="CP018889">
    <property type="protein sequence ID" value="AUI70317.1"/>
    <property type="molecule type" value="Genomic_DNA"/>
</dbReference>
<evidence type="ECO:0000256" key="2">
    <source>
        <dbReference type="ARBA" id="ARBA00034247"/>
    </source>
</evidence>